<evidence type="ECO:0000313" key="8">
    <source>
        <dbReference type="Proteomes" id="UP001163624"/>
    </source>
</evidence>
<dbReference type="Pfam" id="PF00326">
    <property type="entry name" value="Peptidase_S9"/>
    <property type="match status" value="1"/>
</dbReference>
<feature type="domain" description="Peptidase S9 prolyl oligopeptidase catalytic" evidence="5">
    <location>
        <begin position="466"/>
        <end position="682"/>
    </location>
</feature>
<dbReference type="InterPro" id="IPR029058">
    <property type="entry name" value="AB_hydrolase_fold"/>
</dbReference>
<dbReference type="SUPFAM" id="SSF53474">
    <property type="entry name" value="alpha/beta-Hydrolases"/>
    <property type="match status" value="1"/>
</dbReference>
<keyword evidence="8" id="KW-1185">Reference proteome</keyword>
<evidence type="ECO:0000256" key="3">
    <source>
        <dbReference type="ARBA" id="ARBA00022801"/>
    </source>
</evidence>
<dbReference type="InterPro" id="IPR001375">
    <property type="entry name" value="Peptidase_S9_cat"/>
</dbReference>
<keyword evidence="4" id="KW-0720">Serine protease</keyword>
<protein>
    <submittedName>
        <fullName evidence="7">S9 family peptidase</fullName>
    </submittedName>
</protein>
<dbReference type="InterPro" id="IPR023302">
    <property type="entry name" value="Pept_S9A_N"/>
</dbReference>
<organism evidence="7 8">
    <name type="scientific">Pseudomonas triclosanedens</name>
    <dbReference type="NCBI Taxonomy" id="2961893"/>
    <lineage>
        <taxon>Bacteria</taxon>
        <taxon>Pseudomonadati</taxon>
        <taxon>Pseudomonadota</taxon>
        <taxon>Gammaproteobacteria</taxon>
        <taxon>Pseudomonadales</taxon>
        <taxon>Pseudomonadaceae</taxon>
        <taxon>Pseudomonas</taxon>
    </lineage>
</organism>
<evidence type="ECO:0000259" key="5">
    <source>
        <dbReference type="Pfam" id="PF00326"/>
    </source>
</evidence>
<dbReference type="PANTHER" id="PTHR11757">
    <property type="entry name" value="PROTEASE FAMILY S9A OLIGOPEPTIDASE"/>
    <property type="match status" value="1"/>
</dbReference>
<dbReference type="Gene3D" id="3.40.50.1820">
    <property type="entry name" value="alpha/beta hydrolase"/>
    <property type="match status" value="1"/>
</dbReference>
<dbReference type="Proteomes" id="UP001163624">
    <property type="component" value="Chromosome"/>
</dbReference>
<evidence type="ECO:0000259" key="6">
    <source>
        <dbReference type="Pfam" id="PF02897"/>
    </source>
</evidence>
<dbReference type="PANTHER" id="PTHR11757:SF19">
    <property type="entry name" value="PROLYL ENDOPEPTIDASE-LIKE"/>
    <property type="match status" value="1"/>
</dbReference>
<dbReference type="RefSeq" id="WP_254470838.1">
    <property type="nucleotide sequence ID" value="NZ_CP113432.1"/>
</dbReference>
<dbReference type="Pfam" id="PF02897">
    <property type="entry name" value="Peptidase_S9_N"/>
    <property type="match status" value="1"/>
</dbReference>
<accession>A0ABY6ZVZ8</accession>
<keyword evidence="3" id="KW-0378">Hydrolase</keyword>
<dbReference type="Gene3D" id="2.130.10.120">
    <property type="entry name" value="Prolyl oligopeptidase, N-terminal domain"/>
    <property type="match status" value="1"/>
</dbReference>
<evidence type="ECO:0000256" key="1">
    <source>
        <dbReference type="ARBA" id="ARBA00005228"/>
    </source>
</evidence>
<keyword evidence="2" id="KW-0645">Protease</keyword>
<sequence length="686" mass="76777">MSDRQPPIARREAAADPYAWLENRDAEDVLDYLKAENAYLEEQLAPQAALREALFLEIKGRIRETDLSLPTPWGPWLYYQRTTAGDEYPRHYRCPRPADGSLAVDQSAEQLLLDPNALAGGDFLSVGAFSISPDHSKLAYSLDTSGDEIYTLYVKDLADGSVRTLPFEGCDGSLTWANDNRTLFFGELDDTHRPHKLYRHRLGETGAEQVFEERDGRFFLHCYRSSSERQLILLLNSKTTSEAWVLDADTPQGEFQCLAPREEGHEYYPDHGRLNGDWAWLIRSNQTGINFALFLVDQAHPTRPHWRQLVAHRDEVMLEGVTLNAEALTLSLREGGLPIIEVHPHGQPAHRVDLPDAAYNLYVQDSLEFDSPVIRLRYEALNRPAQIRQLELSGGEQKVLKETPVEGPFDADAYESRRLWADAEDGVQVPISLVGRRDVLESIARGEPAPLYLYGYGAYGESLDPWFSHARLSLLERGFVFAIAHVRGGGELGEAWYRAGKLEHKQNTFSDFIACAEHLLAHGYSTPERLAISGGSAGGLLIGAVLNQRPQLFAAAIAEVPFVDVLNSMLNPDLPLTVTEYDEWGNPQEPEVYERIRAYAPYENVSAQDYPALLVVAGYNDSRVQYWEAAKWVAKLRVSKTDGNLLLLKTDLGAGHGGMSGRYQGLKDVALEYAFLLKVLGQETHG</sequence>
<proteinExistence type="inferred from homology"/>
<evidence type="ECO:0000313" key="7">
    <source>
        <dbReference type="EMBL" id="WAI48195.1"/>
    </source>
</evidence>
<name>A0ABY6ZVZ8_9PSED</name>
<gene>
    <name evidence="7" type="ORF">OU419_20870</name>
</gene>
<evidence type="ECO:0000256" key="2">
    <source>
        <dbReference type="ARBA" id="ARBA00022670"/>
    </source>
</evidence>
<comment type="similarity">
    <text evidence="1">Belongs to the peptidase S9A family.</text>
</comment>
<reference evidence="7" key="1">
    <citation type="submission" date="2022-11" db="EMBL/GenBank/DDBJ databases">
        <title>Pseudomonas triclosanedens sp. nov., a triclosan degrader isolated from activated sludge.</title>
        <authorList>
            <person name="Yin Y."/>
            <person name="Lu Z."/>
        </authorList>
    </citation>
    <scope>NUCLEOTIDE SEQUENCE</scope>
    <source>
        <strain evidence="7">ZM23</strain>
    </source>
</reference>
<feature type="domain" description="Peptidase S9A N-terminal" evidence="6">
    <location>
        <begin position="12"/>
        <end position="402"/>
    </location>
</feature>
<dbReference type="InterPro" id="IPR051543">
    <property type="entry name" value="Serine_Peptidase_S9A"/>
</dbReference>
<dbReference type="PRINTS" id="PR00862">
    <property type="entry name" value="PROLIGOPTASE"/>
</dbReference>
<dbReference type="EMBL" id="CP113432">
    <property type="protein sequence ID" value="WAI48195.1"/>
    <property type="molecule type" value="Genomic_DNA"/>
</dbReference>
<dbReference type="InterPro" id="IPR002470">
    <property type="entry name" value="Peptidase_S9A"/>
</dbReference>
<evidence type="ECO:0000256" key="4">
    <source>
        <dbReference type="ARBA" id="ARBA00022825"/>
    </source>
</evidence>
<dbReference type="SUPFAM" id="SSF50993">
    <property type="entry name" value="Peptidase/esterase 'gauge' domain"/>
    <property type="match status" value="1"/>
</dbReference>